<keyword evidence="1" id="KW-0732">Signal</keyword>
<evidence type="ECO:0000313" key="3">
    <source>
        <dbReference type="Proteomes" id="UP000276133"/>
    </source>
</evidence>
<reference evidence="2 3" key="1">
    <citation type="journal article" date="2018" name="Sci. Rep.">
        <title>Genomic signatures of local adaptation to the degree of environmental predictability in rotifers.</title>
        <authorList>
            <person name="Franch-Gras L."/>
            <person name="Hahn C."/>
            <person name="Garcia-Roger E.M."/>
            <person name="Carmona M.J."/>
            <person name="Serra M."/>
            <person name="Gomez A."/>
        </authorList>
    </citation>
    <scope>NUCLEOTIDE SEQUENCE [LARGE SCALE GENOMIC DNA]</scope>
    <source>
        <strain evidence="2">HYR1</strain>
    </source>
</reference>
<organism evidence="2 3">
    <name type="scientific">Brachionus plicatilis</name>
    <name type="common">Marine rotifer</name>
    <name type="synonym">Brachionus muelleri</name>
    <dbReference type="NCBI Taxonomy" id="10195"/>
    <lineage>
        <taxon>Eukaryota</taxon>
        <taxon>Metazoa</taxon>
        <taxon>Spiralia</taxon>
        <taxon>Gnathifera</taxon>
        <taxon>Rotifera</taxon>
        <taxon>Eurotatoria</taxon>
        <taxon>Monogononta</taxon>
        <taxon>Pseudotrocha</taxon>
        <taxon>Ploima</taxon>
        <taxon>Brachionidae</taxon>
        <taxon>Brachionus</taxon>
    </lineage>
</organism>
<comment type="caution">
    <text evidence="2">The sequence shown here is derived from an EMBL/GenBank/DDBJ whole genome shotgun (WGS) entry which is preliminary data.</text>
</comment>
<evidence type="ECO:0000313" key="2">
    <source>
        <dbReference type="EMBL" id="RNA07645.1"/>
    </source>
</evidence>
<evidence type="ECO:0000256" key="1">
    <source>
        <dbReference type="SAM" id="SignalP"/>
    </source>
</evidence>
<feature type="chain" id="PRO_5017930046" evidence="1">
    <location>
        <begin position="32"/>
        <end position="62"/>
    </location>
</feature>
<gene>
    <name evidence="2" type="ORF">BpHYR1_013138</name>
</gene>
<accession>A0A3M7Q9L3</accession>
<dbReference type="Proteomes" id="UP000276133">
    <property type="component" value="Unassembled WGS sequence"/>
</dbReference>
<feature type="signal peptide" evidence="1">
    <location>
        <begin position="1"/>
        <end position="31"/>
    </location>
</feature>
<name>A0A3M7Q9L3_BRAPC</name>
<protein>
    <submittedName>
        <fullName evidence="2">Uncharacterized protein</fullName>
    </submittedName>
</protein>
<dbReference type="EMBL" id="REGN01006975">
    <property type="protein sequence ID" value="RNA07645.1"/>
    <property type="molecule type" value="Genomic_DNA"/>
</dbReference>
<dbReference type="AlphaFoldDB" id="A0A3M7Q9L3"/>
<proteinExistence type="predicted"/>
<keyword evidence="3" id="KW-1185">Reference proteome</keyword>
<sequence length="62" mass="6609">MVLMHSSFSSGSWALFAWSILTWLLFGDSSGIVSPMVNSAFLKSFLTGLHLLNKGSVSLGSS</sequence>